<keyword evidence="4" id="KW-1185">Reference proteome</keyword>
<evidence type="ECO:0000313" key="4">
    <source>
        <dbReference type="Proteomes" id="UP000001549"/>
    </source>
</evidence>
<evidence type="ECO:0000259" key="2">
    <source>
        <dbReference type="Pfam" id="PF12647"/>
    </source>
</evidence>
<dbReference type="AlphaFoldDB" id="F8AX39"/>
<accession>F8AX39</accession>
<feature type="domain" description="RNHCP" evidence="2">
    <location>
        <begin position="21"/>
        <end position="104"/>
    </location>
</feature>
<dbReference type="eggNOG" id="COG1162">
    <property type="taxonomic scope" value="Bacteria"/>
</dbReference>
<evidence type="ECO:0000256" key="1">
    <source>
        <dbReference type="SAM" id="MobiDB-lite"/>
    </source>
</evidence>
<reference evidence="3 4" key="1">
    <citation type="submission" date="2011-05" db="EMBL/GenBank/DDBJ databases">
        <title>Complete sequence of chromosome of Frankia symbiont of Datisca glomerata.</title>
        <authorList>
            <consortium name="US DOE Joint Genome Institute"/>
            <person name="Lucas S."/>
            <person name="Han J."/>
            <person name="Lapidus A."/>
            <person name="Cheng J.-F."/>
            <person name="Goodwin L."/>
            <person name="Pitluck S."/>
            <person name="Peters L."/>
            <person name="Mikhailova N."/>
            <person name="Chertkov O."/>
            <person name="Teshima H."/>
            <person name="Han C."/>
            <person name="Tapia R."/>
            <person name="Land M."/>
            <person name="Hauser L."/>
            <person name="Kyrpides N."/>
            <person name="Ivanova N."/>
            <person name="Pagani I."/>
            <person name="Berry A."/>
            <person name="Pawlowski K."/>
            <person name="Persson T."/>
            <person name="Vanden Heuvel B."/>
            <person name="Benson D."/>
            <person name="Woyke T."/>
        </authorList>
    </citation>
    <scope>NUCLEOTIDE SEQUENCE [LARGE SCALE GENOMIC DNA]</scope>
    <source>
        <strain evidence="4">4085684</strain>
    </source>
</reference>
<organism evidence="3 4">
    <name type="scientific">Candidatus Protofrankia datiscae</name>
    <dbReference type="NCBI Taxonomy" id="2716812"/>
    <lineage>
        <taxon>Bacteria</taxon>
        <taxon>Bacillati</taxon>
        <taxon>Actinomycetota</taxon>
        <taxon>Actinomycetes</taxon>
        <taxon>Frankiales</taxon>
        <taxon>Frankiaceae</taxon>
        <taxon>Protofrankia</taxon>
    </lineage>
</organism>
<evidence type="ECO:0000313" key="3">
    <source>
        <dbReference type="EMBL" id="AEH11676.1"/>
    </source>
</evidence>
<dbReference type="STRING" id="656024.FsymDg_4426"/>
<dbReference type="EMBL" id="CP002801">
    <property type="protein sequence ID" value="AEH11676.1"/>
    <property type="molecule type" value="Genomic_DNA"/>
</dbReference>
<dbReference type="KEGG" id="fsy:FsymDg_4426"/>
<name>F8AX39_9ACTN</name>
<proteinExistence type="predicted"/>
<feature type="compositionally biased region" description="Low complexity" evidence="1">
    <location>
        <begin position="157"/>
        <end position="166"/>
    </location>
</feature>
<gene>
    <name evidence="3" type="ordered locus">FsymDg_4426</name>
</gene>
<sequence length="189" mass="20853">MRLLSCGYCHAVTRRFTRTAEDFRCLACGTPVRGDGYTNHCPRCLWSRHVDVNPGDRAADCAGSMRPVAVEVRAGRTILLHRCEACGHQRRNRISPADDLEAVMRLSAQGGVDHAGSVPDHAARRAPRGGRERPGRRERARPRQLYEGAGYERQLHEGSGYECSGYEGAGRGNRPDRRHPNRDSPGPAG</sequence>
<dbReference type="InterPro" id="IPR024439">
    <property type="entry name" value="RNHCP"/>
</dbReference>
<dbReference type="HOGENOM" id="CLU_1432623_0_0_11"/>
<dbReference type="Pfam" id="PF12647">
    <property type="entry name" value="RNHCP"/>
    <property type="match status" value="1"/>
</dbReference>
<feature type="region of interest" description="Disordered" evidence="1">
    <location>
        <begin position="110"/>
        <end position="189"/>
    </location>
</feature>
<protein>
    <recommendedName>
        <fullName evidence="2">RNHCP domain-containing protein</fullName>
    </recommendedName>
</protein>
<dbReference type="Proteomes" id="UP000001549">
    <property type="component" value="Chromosome"/>
</dbReference>